<dbReference type="InterPro" id="IPR035902">
    <property type="entry name" value="Nuc_phospho_transferase"/>
</dbReference>
<comment type="catalytic activity">
    <reaction evidence="8 10">
        <text>N-(5-phospho-beta-D-ribosyl)anthranilate + diphosphate = 5-phospho-alpha-D-ribose 1-diphosphate + anthranilate</text>
        <dbReference type="Rhea" id="RHEA:11768"/>
        <dbReference type="ChEBI" id="CHEBI:16567"/>
        <dbReference type="ChEBI" id="CHEBI:18277"/>
        <dbReference type="ChEBI" id="CHEBI:33019"/>
        <dbReference type="ChEBI" id="CHEBI:58017"/>
        <dbReference type="EC" id="2.4.2.18"/>
    </reaction>
</comment>
<evidence type="ECO:0000256" key="4">
    <source>
        <dbReference type="ARBA" id="ARBA00022679"/>
    </source>
</evidence>
<comment type="subunit">
    <text evidence="10">Homodimer.</text>
</comment>
<keyword evidence="5 10" id="KW-0822">Tryptophan biosynthesis</keyword>
<keyword evidence="10" id="KW-0479">Metal-binding</keyword>
<evidence type="ECO:0000259" key="12">
    <source>
        <dbReference type="Pfam" id="PF00591"/>
    </source>
</evidence>
<evidence type="ECO:0000256" key="10">
    <source>
        <dbReference type="HAMAP-Rule" id="MF_00211"/>
    </source>
</evidence>
<evidence type="ECO:0000259" key="13">
    <source>
        <dbReference type="Pfam" id="PF02885"/>
    </source>
</evidence>
<dbReference type="EC" id="2.4.2.18" evidence="10"/>
<dbReference type="Pfam" id="PF00591">
    <property type="entry name" value="Glycos_transf_3"/>
    <property type="match status" value="1"/>
</dbReference>
<dbReference type="InterPro" id="IPR017459">
    <property type="entry name" value="Glycosyl_Trfase_fam3_N_dom"/>
</dbReference>
<feature type="binding site" evidence="10">
    <location>
        <position position="309"/>
    </location>
    <ligand>
        <name>anthranilate</name>
        <dbReference type="ChEBI" id="CHEBI:16567"/>
        <label>1</label>
    </ligand>
</feature>
<dbReference type="PRINTS" id="PR00099">
    <property type="entry name" value="CPSGATASE"/>
</dbReference>
<evidence type="ECO:0000256" key="5">
    <source>
        <dbReference type="ARBA" id="ARBA00022822"/>
    </source>
</evidence>
<dbReference type="SUPFAM" id="SSF52418">
    <property type="entry name" value="Nucleoside phosphorylase/phosphoribosyltransferase catalytic domain"/>
    <property type="match status" value="1"/>
</dbReference>
<feature type="binding site" evidence="10">
    <location>
        <position position="424"/>
    </location>
    <ligand>
        <name>Mg(2+)</name>
        <dbReference type="ChEBI" id="CHEBI:18420"/>
        <label>2</label>
    </ligand>
</feature>
<comment type="caution">
    <text evidence="14">The sequence shown here is derived from an EMBL/GenBank/DDBJ whole genome shotgun (WGS) entry which is preliminary data.</text>
</comment>
<dbReference type="InterPro" id="IPR017926">
    <property type="entry name" value="GATASE"/>
</dbReference>
<dbReference type="PANTHER" id="PTHR43285:SF2">
    <property type="entry name" value="ANTHRANILATE PHOSPHORIBOSYLTRANSFERASE"/>
    <property type="match status" value="1"/>
</dbReference>
<dbReference type="Pfam" id="PF00117">
    <property type="entry name" value="GATase"/>
    <property type="match status" value="1"/>
</dbReference>
<dbReference type="GO" id="GO:0016829">
    <property type="term" value="F:lyase activity"/>
    <property type="evidence" value="ECO:0007669"/>
    <property type="project" value="UniProtKB-KW"/>
</dbReference>
<feature type="binding site" evidence="10">
    <location>
        <begin position="281"/>
        <end position="282"/>
    </location>
    <ligand>
        <name>5-phospho-alpha-D-ribose 1-diphosphate</name>
        <dbReference type="ChEBI" id="CHEBI:58017"/>
    </ligand>
</feature>
<dbReference type="Proteomes" id="UP000886749">
    <property type="component" value="Unassembled WGS sequence"/>
</dbReference>
<feature type="binding site" evidence="10">
    <location>
        <position position="278"/>
    </location>
    <ligand>
        <name>5-phospho-alpha-D-ribose 1-diphosphate</name>
        <dbReference type="ChEBI" id="CHEBI:58017"/>
    </ligand>
</feature>
<dbReference type="Pfam" id="PF02885">
    <property type="entry name" value="Glycos_trans_3N"/>
    <property type="match status" value="1"/>
</dbReference>
<feature type="binding site" evidence="10">
    <location>
        <begin position="288"/>
        <end position="291"/>
    </location>
    <ligand>
        <name>5-phospho-alpha-D-ribose 1-diphosphate</name>
        <dbReference type="ChEBI" id="CHEBI:58017"/>
    </ligand>
</feature>
<dbReference type="SUPFAM" id="SSF47648">
    <property type="entry name" value="Nucleoside phosphorylase/phosphoribosyltransferase N-terminal domain"/>
    <property type="match status" value="1"/>
</dbReference>
<comment type="caution">
    <text evidence="10">Lacks conserved residue(s) required for the propagation of feature annotation.</text>
</comment>
<feature type="binding site" evidence="10">
    <location>
        <position position="423"/>
    </location>
    <ligand>
        <name>Mg(2+)</name>
        <dbReference type="ChEBI" id="CHEBI:18420"/>
        <label>2</label>
    </ligand>
</feature>
<comment type="pathway">
    <text evidence="1 10">Amino-acid biosynthesis; L-tryptophan biosynthesis; L-tryptophan from chorismate: step 2/5.</text>
</comment>
<keyword evidence="14" id="KW-0456">Lyase</keyword>
<evidence type="ECO:0000256" key="1">
    <source>
        <dbReference type="ARBA" id="ARBA00004907"/>
    </source>
</evidence>
<dbReference type="Gene3D" id="3.40.50.880">
    <property type="match status" value="1"/>
</dbReference>
<feature type="binding site" evidence="10">
    <location>
        <position position="290"/>
    </location>
    <ligand>
        <name>Mg(2+)</name>
        <dbReference type="ChEBI" id="CHEBI:18420"/>
        <label>1</label>
    </ligand>
</feature>
<feature type="binding site" evidence="10">
    <location>
        <position position="424"/>
    </location>
    <ligand>
        <name>Mg(2+)</name>
        <dbReference type="ChEBI" id="CHEBI:18420"/>
        <label>1</label>
    </ligand>
</feature>
<evidence type="ECO:0000313" key="15">
    <source>
        <dbReference type="Proteomes" id="UP000886749"/>
    </source>
</evidence>
<evidence type="ECO:0000256" key="9">
    <source>
        <dbReference type="ARBA" id="ARBA00061188"/>
    </source>
</evidence>
<dbReference type="InterPro" id="IPR000312">
    <property type="entry name" value="Glycosyl_Trfase_fam3"/>
</dbReference>
<dbReference type="Gene3D" id="3.40.1030.10">
    <property type="entry name" value="Nucleoside phosphorylase/phosphoribosyltransferase catalytic domain"/>
    <property type="match status" value="1"/>
</dbReference>
<dbReference type="GO" id="GO:0000162">
    <property type="term" value="P:L-tryptophan biosynthetic process"/>
    <property type="evidence" value="ECO:0007669"/>
    <property type="project" value="UniProtKB-UniRule"/>
</dbReference>
<dbReference type="GO" id="GO:0000287">
    <property type="term" value="F:magnesium ion binding"/>
    <property type="evidence" value="ECO:0007669"/>
    <property type="project" value="UniProtKB-UniRule"/>
</dbReference>
<comment type="similarity">
    <text evidence="10">Belongs to the anthranilate phosphoribosyltransferase family.</text>
</comment>
<dbReference type="GO" id="GO:0004048">
    <property type="term" value="F:anthranilate phosphoribosyltransferase activity"/>
    <property type="evidence" value="ECO:0007669"/>
    <property type="project" value="UniProtKB-UniRule"/>
</dbReference>
<evidence type="ECO:0000256" key="6">
    <source>
        <dbReference type="ARBA" id="ARBA00022962"/>
    </source>
</evidence>
<keyword evidence="4 10" id="KW-0808">Transferase</keyword>
<comment type="function">
    <text evidence="10">Catalyzes the transfer of the phosphoribosyl group of 5-phosphorylribose-1-pyrophosphate (PRPP) to anthranilate to yield N-(5'-phosphoribosyl)-anthranilate (PRA).</text>
</comment>
<dbReference type="Gene3D" id="1.20.970.10">
    <property type="entry name" value="Transferase, Pyrimidine Nucleoside Phosphorylase, Chain C"/>
    <property type="match status" value="1"/>
</dbReference>
<dbReference type="CDD" id="cd01743">
    <property type="entry name" value="GATase1_Anthranilate_Synthase"/>
    <property type="match status" value="1"/>
</dbReference>
<feature type="binding site" evidence="10">
    <location>
        <position position="364"/>
    </location>
    <ligand>
        <name>anthranilate</name>
        <dbReference type="ChEBI" id="CHEBI:16567"/>
        <label>2</label>
    </ligand>
</feature>
<feature type="domain" description="Glycosyl transferase family 3 N-terminal" evidence="13">
    <location>
        <begin position="202"/>
        <end position="264"/>
    </location>
</feature>
<dbReference type="NCBIfam" id="TIGR00566">
    <property type="entry name" value="trpG_papA"/>
    <property type="match status" value="1"/>
</dbReference>
<feature type="binding site" evidence="10">
    <location>
        <begin position="306"/>
        <end position="314"/>
    </location>
    <ligand>
        <name>5-phospho-alpha-D-ribose 1-diphosphate</name>
        <dbReference type="ChEBI" id="CHEBI:58017"/>
    </ligand>
</feature>
<reference evidence="14" key="1">
    <citation type="submission" date="2020-10" db="EMBL/GenBank/DDBJ databases">
        <authorList>
            <person name="Gilroy R."/>
        </authorList>
    </citation>
    <scope>NUCLEOTIDE SEQUENCE</scope>
    <source>
        <strain evidence="14">CHK184-25365</strain>
    </source>
</reference>
<evidence type="ECO:0000256" key="7">
    <source>
        <dbReference type="ARBA" id="ARBA00023141"/>
    </source>
</evidence>
<reference evidence="14" key="2">
    <citation type="journal article" date="2021" name="PeerJ">
        <title>Extensive microbial diversity within the chicken gut microbiome revealed by metagenomics and culture.</title>
        <authorList>
            <person name="Gilroy R."/>
            <person name="Ravi A."/>
            <person name="Getino M."/>
            <person name="Pursley I."/>
            <person name="Horton D.L."/>
            <person name="Alikhan N.F."/>
            <person name="Baker D."/>
            <person name="Gharbi K."/>
            <person name="Hall N."/>
            <person name="Watson M."/>
            <person name="Adriaenssens E.M."/>
            <person name="Foster-Nyarko E."/>
            <person name="Jarju S."/>
            <person name="Secka A."/>
            <person name="Antonio M."/>
            <person name="Oren A."/>
            <person name="Chaudhuri R.R."/>
            <person name="La Ragione R."/>
            <person name="Hildebrand F."/>
            <person name="Pallen M.J."/>
        </authorList>
    </citation>
    <scope>NUCLEOTIDE SEQUENCE</scope>
    <source>
        <strain evidence="14">CHK184-25365</strain>
    </source>
</reference>
<dbReference type="PROSITE" id="PS51273">
    <property type="entry name" value="GATASE_TYPE_1"/>
    <property type="match status" value="1"/>
</dbReference>
<dbReference type="InterPro" id="IPR006221">
    <property type="entry name" value="TrpG/PapA_dom"/>
</dbReference>
<keyword evidence="6" id="KW-0315">Glutamine amidotransferase</keyword>
<dbReference type="GO" id="GO:0005829">
    <property type="term" value="C:cytosol"/>
    <property type="evidence" value="ECO:0007669"/>
    <property type="project" value="TreeGrafter"/>
</dbReference>
<dbReference type="PANTHER" id="PTHR43285">
    <property type="entry name" value="ANTHRANILATE PHOSPHORIBOSYLTRANSFERASE"/>
    <property type="match status" value="1"/>
</dbReference>
<protein>
    <recommendedName>
        <fullName evidence="10">Anthranilate phosphoribosyltransferase</fullName>
        <ecNumber evidence="10">2.4.2.18</ecNumber>
    </recommendedName>
</protein>
<evidence type="ECO:0000256" key="2">
    <source>
        <dbReference type="ARBA" id="ARBA00022605"/>
    </source>
</evidence>
<dbReference type="InterPro" id="IPR005940">
    <property type="entry name" value="Anthranilate_Pribosyl_Tfrase"/>
</dbReference>
<organism evidence="14 15">
    <name type="scientific">Candidatus Egerieicola pullicola</name>
    <dbReference type="NCBI Taxonomy" id="2840775"/>
    <lineage>
        <taxon>Bacteria</taxon>
        <taxon>Bacillati</taxon>
        <taxon>Bacillota</taxon>
        <taxon>Clostridia</taxon>
        <taxon>Eubacteriales</taxon>
        <taxon>Oscillospiraceae</taxon>
        <taxon>Oscillospiraceae incertae sedis</taxon>
        <taxon>Candidatus Egerieicola</taxon>
    </lineage>
</organism>
<accession>A0A9D1AI97</accession>
<dbReference type="PRINTS" id="PR00097">
    <property type="entry name" value="ANTSNTHASEII"/>
</dbReference>
<dbReference type="FunFam" id="3.40.50.880:FF:000003">
    <property type="entry name" value="Anthranilate synthase component II"/>
    <property type="match status" value="1"/>
</dbReference>
<feature type="binding site" evidence="10">
    <location>
        <position position="286"/>
    </location>
    <ligand>
        <name>5-phospho-alpha-D-ribose 1-diphosphate</name>
        <dbReference type="ChEBI" id="CHEBI:58017"/>
    </ligand>
</feature>
<evidence type="ECO:0000256" key="3">
    <source>
        <dbReference type="ARBA" id="ARBA00022676"/>
    </source>
</evidence>
<keyword evidence="7 10" id="KW-0057">Aromatic amino acid biosynthesis</keyword>
<evidence type="ECO:0000259" key="11">
    <source>
        <dbReference type="Pfam" id="PF00117"/>
    </source>
</evidence>
<keyword evidence="10" id="KW-0460">Magnesium</keyword>
<comment type="similarity">
    <text evidence="9">In the C-terminal section; belongs to the anthranilate phosphoribosyltransferase family.</text>
</comment>
<gene>
    <name evidence="10" type="primary">trpD</name>
    <name evidence="14" type="ORF">IAB36_00190</name>
</gene>
<dbReference type="FunFam" id="3.40.1030.10:FF:000002">
    <property type="entry name" value="Anthranilate phosphoribosyltransferase"/>
    <property type="match status" value="1"/>
</dbReference>
<evidence type="ECO:0000256" key="8">
    <source>
        <dbReference type="ARBA" id="ARBA00052328"/>
    </source>
</evidence>
<dbReference type="PRINTS" id="PR00096">
    <property type="entry name" value="GATASE"/>
</dbReference>
<dbReference type="HAMAP" id="MF_00211">
    <property type="entry name" value="TrpD"/>
    <property type="match status" value="1"/>
</dbReference>
<feature type="binding site" evidence="10">
    <location>
        <position position="318"/>
    </location>
    <ligand>
        <name>5-phospho-alpha-D-ribose 1-diphosphate</name>
        <dbReference type="ChEBI" id="CHEBI:58017"/>
    </ligand>
</feature>
<sequence length="542" mass="57991">MILLIDNYDSFTYNLYQALGSLDPEIKVVRNDAITIAQIRELSPELLVISPGPGYPKNAGISLDAIRTFAGVIPIFGVCLGHQSIVEAFGGRIVRAGQLMHGKASTITLDTHCPLFAGLPQQVEAARYHSLIAQEVGLPDCLKITARDETGQIMAVQHKQFPVFGVQFHPESVLTEVGGQILKNLLDYLGDLRRNSPKTALKSYLAQVVEGQDLTRQQAEQVMNILMSGQAEESQIGSFLTALRMKGETIEEITGLASGMRKKALAVRGSTDAIDIVGTGGDLSNSFNISTTSAFVVAGAGGRVAKHGNRSVSSRSGAADVLEALGVKIDLTPDQARECLEQVGVSFLFAQSFHRSMRFVGPTRKQIGIRTVFNILGPLTNPASTDYIVLGVYAPELVHPIAQVMSNLGVKRALIVYGTDRLDEISITAPTLVCQVDGDQVSEPFEVTPEECGLSRGDKEEIVGGTAAENAVITRSILNGTDRSTRRDIVLLNAGAALYTLGMVQTVKEGVAMAAQSIDSGAALAKLEALKQITISFEEEQG</sequence>
<comment type="cofactor">
    <cofactor evidence="10">
        <name>Mg(2+)</name>
        <dbReference type="ChEBI" id="CHEBI:18420"/>
    </cofactor>
    <text evidence="10">Binds 2 magnesium ions per monomer.</text>
</comment>
<evidence type="ECO:0000313" key="14">
    <source>
        <dbReference type="EMBL" id="HIR40236.1"/>
    </source>
</evidence>
<feature type="domain" description="Glutamine amidotransferase" evidence="11">
    <location>
        <begin position="3"/>
        <end position="185"/>
    </location>
</feature>
<dbReference type="AlphaFoldDB" id="A0A9D1AI97"/>
<keyword evidence="2 10" id="KW-0028">Amino-acid biosynthesis</keyword>
<feature type="domain" description="Glycosyl transferase family 3" evidence="12">
    <location>
        <begin position="271"/>
        <end position="524"/>
    </location>
</feature>
<feature type="binding site" evidence="10">
    <location>
        <position position="278"/>
    </location>
    <ligand>
        <name>anthranilate</name>
        <dbReference type="ChEBI" id="CHEBI:16567"/>
        <label>1</label>
    </ligand>
</feature>
<dbReference type="EMBL" id="DVGY01000005">
    <property type="protein sequence ID" value="HIR40236.1"/>
    <property type="molecule type" value="Genomic_DNA"/>
</dbReference>
<dbReference type="SUPFAM" id="SSF52317">
    <property type="entry name" value="Class I glutamine amidotransferase-like"/>
    <property type="match status" value="1"/>
</dbReference>
<proteinExistence type="inferred from homology"/>
<name>A0A9D1AI97_9FIRM</name>
<dbReference type="InterPro" id="IPR029062">
    <property type="entry name" value="Class_I_gatase-like"/>
</dbReference>
<dbReference type="NCBIfam" id="NF011201">
    <property type="entry name" value="PRK14607.1"/>
    <property type="match status" value="1"/>
</dbReference>
<dbReference type="InterPro" id="IPR036320">
    <property type="entry name" value="Glycosyl_Trfase_fam3_N_dom_sf"/>
</dbReference>
<dbReference type="NCBIfam" id="TIGR01245">
    <property type="entry name" value="trpD"/>
    <property type="match status" value="1"/>
</dbReference>
<keyword evidence="3 10" id="KW-0328">Glycosyltransferase</keyword>